<keyword evidence="12" id="KW-1185">Reference proteome</keyword>
<dbReference type="SUPFAM" id="SSF51905">
    <property type="entry name" value="FAD/NAD(P)-binding domain"/>
    <property type="match status" value="1"/>
</dbReference>
<dbReference type="InterPro" id="IPR000172">
    <property type="entry name" value="GMC_OxRdtase_N"/>
</dbReference>
<proteinExistence type="inferred from homology"/>
<dbReference type="PANTHER" id="PTHR11552">
    <property type="entry name" value="GLUCOSE-METHANOL-CHOLINE GMC OXIDOREDUCTASE"/>
    <property type="match status" value="1"/>
</dbReference>
<organism evidence="11 12">
    <name type="scientific">Cephalotrichum gorgonifer</name>
    <dbReference type="NCBI Taxonomy" id="2041049"/>
    <lineage>
        <taxon>Eukaryota</taxon>
        <taxon>Fungi</taxon>
        <taxon>Dikarya</taxon>
        <taxon>Ascomycota</taxon>
        <taxon>Pezizomycotina</taxon>
        <taxon>Sordariomycetes</taxon>
        <taxon>Hypocreomycetidae</taxon>
        <taxon>Microascales</taxon>
        <taxon>Microascaceae</taxon>
        <taxon>Cephalotrichum</taxon>
    </lineage>
</organism>
<evidence type="ECO:0000256" key="5">
    <source>
        <dbReference type="ARBA" id="ARBA00023002"/>
    </source>
</evidence>
<feature type="signal peptide" evidence="8">
    <location>
        <begin position="1"/>
        <end position="21"/>
    </location>
</feature>
<dbReference type="GO" id="GO:0050660">
    <property type="term" value="F:flavin adenine dinucleotide binding"/>
    <property type="evidence" value="ECO:0007669"/>
    <property type="project" value="InterPro"/>
</dbReference>
<dbReference type="Pfam" id="PF00732">
    <property type="entry name" value="GMC_oxred_N"/>
    <property type="match status" value="1"/>
</dbReference>
<name>A0AAE8SVV8_9PEZI</name>
<dbReference type="PROSITE" id="PS00623">
    <property type="entry name" value="GMC_OXRED_1"/>
    <property type="match status" value="1"/>
</dbReference>
<evidence type="ECO:0000256" key="1">
    <source>
        <dbReference type="ARBA" id="ARBA00001974"/>
    </source>
</evidence>
<dbReference type="GO" id="GO:0044550">
    <property type="term" value="P:secondary metabolite biosynthetic process"/>
    <property type="evidence" value="ECO:0007669"/>
    <property type="project" value="TreeGrafter"/>
</dbReference>
<dbReference type="InterPro" id="IPR012132">
    <property type="entry name" value="GMC_OxRdtase"/>
</dbReference>
<dbReference type="EMBL" id="ONZQ02000006">
    <property type="protein sequence ID" value="SPO02312.1"/>
    <property type="molecule type" value="Genomic_DNA"/>
</dbReference>
<evidence type="ECO:0000313" key="11">
    <source>
        <dbReference type="EMBL" id="SPO02312.1"/>
    </source>
</evidence>
<evidence type="ECO:0000256" key="6">
    <source>
        <dbReference type="PIRSR" id="PIRSR000137-2"/>
    </source>
</evidence>
<feature type="binding site" evidence="6">
    <location>
        <begin position="118"/>
        <end position="121"/>
    </location>
    <ligand>
        <name>FAD</name>
        <dbReference type="ChEBI" id="CHEBI:57692"/>
    </ligand>
</feature>
<feature type="domain" description="Glucose-methanol-choline oxidoreductase N-terminal" evidence="9">
    <location>
        <begin position="108"/>
        <end position="131"/>
    </location>
</feature>
<gene>
    <name evidence="11" type="ORF">DNG_04985</name>
</gene>
<protein>
    <submittedName>
        <fullName evidence="11">Related to alcohol oxidase</fullName>
    </submittedName>
</protein>
<dbReference type="PIRSF" id="PIRSF000137">
    <property type="entry name" value="Alcohol_oxidase"/>
    <property type="match status" value="1"/>
</dbReference>
<dbReference type="GO" id="GO:0016614">
    <property type="term" value="F:oxidoreductase activity, acting on CH-OH group of donors"/>
    <property type="evidence" value="ECO:0007669"/>
    <property type="project" value="InterPro"/>
</dbReference>
<accession>A0AAE8SVV8</accession>
<evidence type="ECO:0000256" key="8">
    <source>
        <dbReference type="SAM" id="SignalP"/>
    </source>
</evidence>
<evidence type="ECO:0000256" key="4">
    <source>
        <dbReference type="ARBA" id="ARBA00022827"/>
    </source>
</evidence>
<dbReference type="PANTHER" id="PTHR11552:SF115">
    <property type="entry name" value="DEHYDROGENASE XPTC-RELATED"/>
    <property type="match status" value="1"/>
</dbReference>
<keyword evidence="5" id="KW-0560">Oxidoreductase</keyword>
<evidence type="ECO:0000259" key="10">
    <source>
        <dbReference type="PROSITE" id="PS00624"/>
    </source>
</evidence>
<feature type="binding site" evidence="6">
    <location>
        <position position="263"/>
    </location>
    <ligand>
        <name>FAD</name>
        <dbReference type="ChEBI" id="CHEBI:57692"/>
    </ligand>
</feature>
<keyword evidence="3 7" id="KW-0285">Flavoprotein</keyword>
<comment type="cofactor">
    <cofactor evidence="1 6">
        <name>FAD</name>
        <dbReference type="ChEBI" id="CHEBI:57692"/>
    </cofactor>
</comment>
<comment type="similarity">
    <text evidence="2 7">Belongs to the GMC oxidoreductase family.</text>
</comment>
<comment type="caution">
    <text evidence="11">The sequence shown here is derived from an EMBL/GenBank/DDBJ whole genome shotgun (WGS) entry which is preliminary data.</text>
</comment>
<evidence type="ECO:0000256" key="2">
    <source>
        <dbReference type="ARBA" id="ARBA00010790"/>
    </source>
</evidence>
<dbReference type="InterPro" id="IPR007867">
    <property type="entry name" value="GMC_OxRtase_C"/>
</dbReference>
<dbReference type="Gene3D" id="3.50.50.60">
    <property type="entry name" value="FAD/NAD(P)-binding domain"/>
    <property type="match status" value="1"/>
</dbReference>
<dbReference type="InterPro" id="IPR036188">
    <property type="entry name" value="FAD/NAD-bd_sf"/>
</dbReference>
<feature type="chain" id="PRO_5041916688" evidence="8">
    <location>
        <begin position="22"/>
        <end position="597"/>
    </location>
</feature>
<dbReference type="InterPro" id="IPR027424">
    <property type="entry name" value="Glucose_Oxidase_domain_2"/>
</dbReference>
<evidence type="ECO:0000313" key="12">
    <source>
        <dbReference type="Proteomes" id="UP001187682"/>
    </source>
</evidence>
<sequence length="597" mass="63931">MTLKASALITTAAALAGVAAAYPSSLQHAKIVGRQEELLEEYDYIIVGGGTAGLTVGDRLSESGEYTVLAIEYGKLEREGWRPGQTTYNITSLPNPELNDRSFSVGIGCIVGGSSAINGQVFQRGTAGDYDAWGELSGSEDTTWTWENILGYFKKGIHFTPPPEDLAEAFNITYDLDAWGQDPETKIYATYARGLSPGVIPLYDAMRNFPGVDVPTDGAGGQNGLYWFTTSMDPDDSSRSYSRTGHWDGLDRENYELLPTSKVRKVVIEDGRAVGVEVHPRGNRDDITVVKARKEVILAAGAIHTPQVLQLSGIGGEKALEEAGIDVLVDLPGVGANFQDHHYIPSVSFRWTTAPETPELDLTTNLTGRGIALGAFLGMKAVSPDTYEALSDALEAQDAAEYLPAGTHATVVEGYARQKSLYARAMRDNSLSFLECMLGGSPSCSPQNVHPVSRGTVSLNATDPEGEVIVDYRAGSNPLDIDIMVELVKFFRRYITGGDLEAYGAQEVSPGADVGTDEELAAWARGTIIPSVYHPVGTAAKMPREWGGVVDEELLVYGVEGLSVVDASIMPTIVGGTTSMTVYAIAEKAADLIKARA</sequence>
<keyword evidence="4 6" id="KW-0274">FAD</keyword>
<evidence type="ECO:0000256" key="7">
    <source>
        <dbReference type="RuleBase" id="RU003968"/>
    </source>
</evidence>
<feature type="domain" description="Glucose-methanol-choline oxidoreductase N-terminal" evidence="10">
    <location>
        <begin position="301"/>
        <end position="315"/>
    </location>
</feature>
<dbReference type="Gene3D" id="4.10.450.10">
    <property type="entry name" value="Glucose Oxidase, domain 2"/>
    <property type="match status" value="1"/>
</dbReference>
<dbReference type="PROSITE" id="PS00624">
    <property type="entry name" value="GMC_OXRED_2"/>
    <property type="match status" value="1"/>
</dbReference>
<dbReference type="AlphaFoldDB" id="A0AAE8SVV8"/>
<dbReference type="SUPFAM" id="SSF54373">
    <property type="entry name" value="FAD-linked reductases, C-terminal domain"/>
    <property type="match status" value="1"/>
</dbReference>
<dbReference type="Gene3D" id="3.30.560.10">
    <property type="entry name" value="Glucose Oxidase, domain 3"/>
    <property type="match status" value="1"/>
</dbReference>
<evidence type="ECO:0000256" key="3">
    <source>
        <dbReference type="ARBA" id="ARBA00022630"/>
    </source>
</evidence>
<dbReference type="Pfam" id="PF05199">
    <property type="entry name" value="GMC_oxred_C"/>
    <property type="match status" value="1"/>
</dbReference>
<keyword evidence="8" id="KW-0732">Signal</keyword>
<evidence type="ECO:0000259" key="9">
    <source>
        <dbReference type="PROSITE" id="PS00623"/>
    </source>
</evidence>
<reference evidence="11" key="1">
    <citation type="submission" date="2018-03" db="EMBL/GenBank/DDBJ databases">
        <authorList>
            <person name="Guldener U."/>
        </authorList>
    </citation>
    <scope>NUCLEOTIDE SEQUENCE</scope>
</reference>
<dbReference type="Proteomes" id="UP001187682">
    <property type="component" value="Unassembled WGS sequence"/>
</dbReference>